<dbReference type="InterPro" id="IPR029063">
    <property type="entry name" value="SAM-dependent_MTases_sf"/>
</dbReference>
<gene>
    <name evidence="1" type="ORF">EYZ11_005763</name>
</gene>
<comment type="caution">
    <text evidence="1">The sequence shown here is derived from an EMBL/GenBank/DDBJ whole genome shotgun (WGS) entry which is preliminary data.</text>
</comment>
<dbReference type="EMBL" id="SOSA01000190">
    <property type="protein sequence ID" value="THC94771.1"/>
    <property type="molecule type" value="Genomic_DNA"/>
</dbReference>
<sequence>MCSREREVHELVAGKTPAEAEGWKSGQQLEDIPDDDLPRCQNLRKTSSLSHRSSNVLTIGRRFYREEYELVIASNVRTIYFATHEEIPLIAALELHATSVLHDTPVNLKALLKPLGRLFLQEFSPGPATTNNTEFPKVTCLVCGSATQTAVVASRSSPLRHYAFGNNEKIVLLVEGLFTFGHSKSRVVDRETSEFGDPITIPLNRFHSFR</sequence>
<evidence type="ECO:0000313" key="2">
    <source>
        <dbReference type="Proteomes" id="UP000308092"/>
    </source>
</evidence>
<reference evidence="1 2" key="1">
    <citation type="submission" date="2019-03" db="EMBL/GenBank/DDBJ databases">
        <title>The genome sequence of a newly discovered highly antifungal drug resistant Aspergillus species, Aspergillus tanneri NIH 1004.</title>
        <authorList>
            <person name="Mounaud S."/>
            <person name="Singh I."/>
            <person name="Joardar V."/>
            <person name="Pakala S."/>
            <person name="Pakala S."/>
            <person name="Venepally P."/>
            <person name="Hoover J."/>
            <person name="Nierman W."/>
            <person name="Chung J."/>
            <person name="Losada L."/>
        </authorList>
    </citation>
    <scope>NUCLEOTIDE SEQUENCE [LARGE SCALE GENOMIC DNA]</scope>
    <source>
        <strain evidence="1 2">NIH1004</strain>
    </source>
</reference>
<keyword evidence="2" id="KW-1185">Reference proteome</keyword>
<accession>A0A4S3JN54</accession>
<dbReference type="Proteomes" id="UP000308092">
    <property type="component" value="Unassembled WGS sequence"/>
</dbReference>
<dbReference type="VEuPathDB" id="FungiDB:EYZ11_005763"/>
<proteinExistence type="predicted"/>
<name>A0A4S3JN54_9EURO</name>
<dbReference type="Gene3D" id="3.40.50.150">
    <property type="entry name" value="Vaccinia Virus protein VP39"/>
    <property type="match status" value="1"/>
</dbReference>
<dbReference type="AlphaFoldDB" id="A0A4S3JN54"/>
<evidence type="ECO:0000313" key="1">
    <source>
        <dbReference type="EMBL" id="THC94771.1"/>
    </source>
</evidence>
<protein>
    <submittedName>
        <fullName evidence="1">Uncharacterized protein</fullName>
    </submittedName>
</protein>
<organism evidence="1 2">
    <name type="scientific">Aspergillus tanneri</name>
    <dbReference type="NCBI Taxonomy" id="1220188"/>
    <lineage>
        <taxon>Eukaryota</taxon>
        <taxon>Fungi</taxon>
        <taxon>Dikarya</taxon>
        <taxon>Ascomycota</taxon>
        <taxon>Pezizomycotina</taxon>
        <taxon>Eurotiomycetes</taxon>
        <taxon>Eurotiomycetidae</taxon>
        <taxon>Eurotiales</taxon>
        <taxon>Aspergillaceae</taxon>
        <taxon>Aspergillus</taxon>
        <taxon>Aspergillus subgen. Circumdati</taxon>
    </lineage>
</organism>